<dbReference type="Proteomes" id="UP001239111">
    <property type="component" value="Chromosome 4"/>
</dbReference>
<keyword evidence="2" id="KW-1185">Reference proteome</keyword>
<dbReference type="EMBL" id="CM056744">
    <property type="protein sequence ID" value="KAJ8666576.1"/>
    <property type="molecule type" value="Genomic_DNA"/>
</dbReference>
<proteinExistence type="predicted"/>
<accession>A0ACC2N674</accession>
<reference evidence="1" key="1">
    <citation type="submission" date="2023-04" db="EMBL/GenBank/DDBJ databases">
        <title>A chromosome-level genome assembly of the parasitoid wasp Eretmocerus hayati.</title>
        <authorList>
            <person name="Zhong Y."/>
            <person name="Liu S."/>
            <person name="Liu Y."/>
        </authorList>
    </citation>
    <scope>NUCLEOTIDE SEQUENCE</scope>
    <source>
        <strain evidence="1">ZJU_SS_LIU_2023</strain>
    </source>
</reference>
<protein>
    <submittedName>
        <fullName evidence="1">Uncharacterized protein</fullName>
    </submittedName>
</protein>
<gene>
    <name evidence="1" type="ORF">QAD02_008238</name>
</gene>
<name>A0ACC2N674_9HYME</name>
<evidence type="ECO:0000313" key="1">
    <source>
        <dbReference type="EMBL" id="KAJ8666576.1"/>
    </source>
</evidence>
<organism evidence="1 2">
    <name type="scientific">Eretmocerus hayati</name>
    <dbReference type="NCBI Taxonomy" id="131215"/>
    <lineage>
        <taxon>Eukaryota</taxon>
        <taxon>Metazoa</taxon>
        <taxon>Ecdysozoa</taxon>
        <taxon>Arthropoda</taxon>
        <taxon>Hexapoda</taxon>
        <taxon>Insecta</taxon>
        <taxon>Pterygota</taxon>
        <taxon>Neoptera</taxon>
        <taxon>Endopterygota</taxon>
        <taxon>Hymenoptera</taxon>
        <taxon>Apocrita</taxon>
        <taxon>Proctotrupomorpha</taxon>
        <taxon>Chalcidoidea</taxon>
        <taxon>Aphelinidae</taxon>
        <taxon>Aphelininae</taxon>
        <taxon>Eretmocerus</taxon>
    </lineage>
</organism>
<comment type="caution">
    <text evidence="1">The sequence shown here is derived from an EMBL/GenBank/DDBJ whole genome shotgun (WGS) entry which is preliminary data.</text>
</comment>
<evidence type="ECO:0000313" key="2">
    <source>
        <dbReference type="Proteomes" id="UP001239111"/>
    </source>
</evidence>
<sequence>MDSRAGEQKTRSTNPRNVPASKRENPNEYVVSTPTQQEERHQSSSLVMDPRAGESKTRSSSSDSVPVSMLENPNSCTMTAPSQRDDPQPRRDDVTANPGNEERAYAGRSTRRKQSEAERIQKVGRWLQDTSEGGQCKKSSVPESQPQQPHESLPRLHGAKLPHDPTMNASHRHLVPLDKAEVYALTLFKLSLSTLTSDDVSGPGFAARSASTANPAQDREIYGGDPAPSSDDEGITVHQAQEMPKESRSGTAPINHAHEDAAKPKANEGEGAEAPPALIGPPPTQRLNRRRRSRAERAARSAAWARSVLEPRSSVTSLTTECRNDIPCAPFSSAPIFSTPIFFDPTQSVTMVFFHREPLLELADRYYEQENTDTEDDLMNFVRANRRRRRTRERVARHRRRRDAAARLEARQAQEREEEFNNLLAQAVNPAPPQDAGLPRRRAPARGRSPHRRAPRAPAPGRQVSPRQAEDEPRDAAQAGAMDAEDAAHGPVGSHDEPNHSGQQDAENAIAQAVQREENAAALPDDDADPFAEFLRFASPRRPERQEPAIAPWPEVAPRAYDVDLRELVAEPPDLENYAAGGIADLVDDAPGDHQLDDDGDAIIAALGVPEVPGQFQAELLQAMAGPRPALRMIIRRGSQNSKGKPFSETEIDVLSDLIFEFRDIVECTETSGYSRDTKSDAWRSITPRFNDYMKVVMKNPFLRSEKQLRDLWNNMKSVARKIDSARQNLNLSETGNKGKLVLSPRQAAIYTAVTKIKPELDFTLKNQFDSTSAYERRVHSNDSNRGDFEPHLPSNETSYEIVLNSPTSSRPVLKNLTHEENSPEKCAIKGAQIRDKVAMRFLDDAPRPSTSLSSIGIKRQISSQENVKPGSITKKSKSQPSSPVTQNQEDPKFEYMRKYQEASYEGKVAALDSEKGHWGIKKESAVIEKAVMRLKLKAAEMELAYYEAKYNREVGSNQDDDDNSL</sequence>